<protein>
    <submittedName>
        <fullName evidence="1">Uncharacterized protein</fullName>
    </submittedName>
</protein>
<keyword evidence="2" id="KW-1185">Reference proteome</keyword>
<name>A0ABS4HHA4_9BACI</name>
<sequence length="79" mass="8884">MIQNMEIKVSNVQFVTVKNVGAATGEEQRVHVRFQGIDSEKEININGYVPATVEEYETNSSMDGLSTLVKKRLIERLEA</sequence>
<accession>A0ABS4HHA4</accession>
<comment type="caution">
    <text evidence="1">The sequence shown here is derived from an EMBL/GenBank/DDBJ whole genome shotgun (WGS) entry which is preliminary data.</text>
</comment>
<reference evidence="1 2" key="1">
    <citation type="submission" date="2021-03" db="EMBL/GenBank/DDBJ databases">
        <title>Genomic Encyclopedia of Type Strains, Phase IV (KMG-IV): sequencing the most valuable type-strain genomes for metagenomic binning, comparative biology and taxonomic classification.</title>
        <authorList>
            <person name="Goeker M."/>
        </authorList>
    </citation>
    <scope>NUCLEOTIDE SEQUENCE [LARGE SCALE GENOMIC DNA]</scope>
    <source>
        <strain evidence="1 2">DSM 21085</strain>
    </source>
</reference>
<organism evidence="1 2">
    <name type="scientific">Virgibacillus litoralis</name>
    <dbReference type="NCBI Taxonomy" id="578221"/>
    <lineage>
        <taxon>Bacteria</taxon>
        <taxon>Bacillati</taxon>
        <taxon>Bacillota</taxon>
        <taxon>Bacilli</taxon>
        <taxon>Bacillales</taxon>
        <taxon>Bacillaceae</taxon>
        <taxon>Virgibacillus</taxon>
    </lineage>
</organism>
<evidence type="ECO:0000313" key="2">
    <source>
        <dbReference type="Proteomes" id="UP001519328"/>
    </source>
</evidence>
<dbReference type="Proteomes" id="UP001519328">
    <property type="component" value="Unassembled WGS sequence"/>
</dbReference>
<proteinExistence type="predicted"/>
<gene>
    <name evidence="1" type="ORF">J2Z82_003262</name>
</gene>
<evidence type="ECO:0000313" key="1">
    <source>
        <dbReference type="EMBL" id="MBP1950305.1"/>
    </source>
</evidence>
<dbReference type="RefSeq" id="WP_209481794.1">
    <property type="nucleotide sequence ID" value="NZ_JAGGKK010000020.1"/>
</dbReference>
<dbReference type="EMBL" id="JAGGKK010000020">
    <property type="protein sequence ID" value="MBP1950305.1"/>
    <property type="molecule type" value="Genomic_DNA"/>
</dbReference>